<evidence type="ECO:0000256" key="6">
    <source>
        <dbReference type="ARBA" id="ARBA00023204"/>
    </source>
</evidence>
<reference evidence="10" key="1">
    <citation type="submission" date="2018-02" db="EMBL/GenBank/DDBJ databases">
        <title>Genome sequence of Desulfocucumis palustris strain NAW-5.</title>
        <authorList>
            <person name="Watanabe M."/>
            <person name="Kojima H."/>
            <person name="Fukui M."/>
        </authorList>
    </citation>
    <scope>NUCLEOTIDE SEQUENCE [LARGE SCALE GENOMIC DNA]</scope>
    <source>
        <strain evidence="10">NAW-5</strain>
    </source>
</reference>
<keyword evidence="1 7" id="KW-0479">Metal-binding</keyword>
<evidence type="ECO:0000256" key="4">
    <source>
        <dbReference type="ARBA" id="ARBA00022833"/>
    </source>
</evidence>
<dbReference type="Gene3D" id="1.10.8.420">
    <property type="entry name" value="RecR Domain 1"/>
    <property type="match status" value="1"/>
</dbReference>
<evidence type="ECO:0000259" key="8">
    <source>
        <dbReference type="PROSITE" id="PS50880"/>
    </source>
</evidence>
<dbReference type="NCBIfam" id="TIGR00615">
    <property type="entry name" value="recR"/>
    <property type="match status" value="1"/>
</dbReference>
<dbReference type="GO" id="GO:0003677">
    <property type="term" value="F:DNA binding"/>
    <property type="evidence" value="ECO:0007669"/>
    <property type="project" value="UniProtKB-UniRule"/>
</dbReference>
<gene>
    <name evidence="7" type="primary">recR</name>
    <name evidence="9" type="ORF">DCCM_3494</name>
</gene>
<evidence type="ECO:0000256" key="3">
    <source>
        <dbReference type="ARBA" id="ARBA00022771"/>
    </source>
</evidence>
<dbReference type="Gene3D" id="3.30.60.80">
    <property type="match status" value="1"/>
</dbReference>
<evidence type="ECO:0000256" key="5">
    <source>
        <dbReference type="ARBA" id="ARBA00023172"/>
    </source>
</evidence>
<dbReference type="InterPro" id="IPR034137">
    <property type="entry name" value="TOPRIM_RecR"/>
</dbReference>
<feature type="domain" description="Toprim" evidence="8">
    <location>
        <begin position="80"/>
        <end position="175"/>
    </location>
</feature>
<dbReference type="HAMAP" id="MF_00017">
    <property type="entry name" value="RecR"/>
    <property type="match status" value="1"/>
</dbReference>
<evidence type="ECO:0000313" key="10">
    <source>
        <dbReference type="Proteomes" id="UP000239549"/>
    </source>
</evidence>
<dbReference type="SMART" id="SM00493">
    <property type="entry name" value="TOPRIM"/>
    <property type="match status" value="1"/>
</dbReference>
<accession>A0A2L2XE30</accession>
<evidence type="ECO:0000256" key="1">
    <source>
        <dbReference type="ARBA" id="ARBA00022723"/>
    </source>
</evidence>
<dbReference type="AlphaFoldDB" id="A0A2L2XE30"/>
<dbReference type="SUPFAM" id="SSF111304">
    <property type="entry name" value="Recombination protein RecR"/>
    <property type="match status" value="1"/>
</dbReference>
<dbReference type="Gene3D" id="6.10.250.240">
    <property type="match status" value="1"/>
</dbReference>
<evidence type="ECO:0000313" key="9">
    <source>
        <dbReference type="EMBL" id="GBF34382.1"/>
    </source>
</evidence>
<organism evidence="9 10">
    <name type="scientific">Desulfocucumis palustris</name>
    <dbReference type="NCBI Taxonomy" id="1898651"/>
    <lineage>
        <taxon>Bacteria</taxon>
        <taxon>Bacillati</taxon>
        <taxon>Bacillota</taxon>
        <taxon>Clostridia</taxon>
        <taxon>Eubacteriales</taxon>
        <taxon>Desulfocucumaceae</taxon>
        <taxon>Desulfocucumis</taxon>
    </lineage>
</organism>
<keyword evidence="4 7" id="KW-0862">Zinc</keyword>
<dbReference type="RefSeq" id="WP_104372656.1">
    <property type="nucleotide sequence ID" value="NZ_BFAV01000140.1"/>
</dbReference>
<name>A0A2L2XE30_9FIRM</name>
<comment type="caution">
    <text evidence="9">The sequence shown here is derived from an EMBL/GenBank/DDBJ whole genome shotgun (WGS) entry which is preliminary data.</text>
</comment>
<keyword evidence="5 7" id="KW-0233">DNA recombination</keyword>
<keyword evidence="3 7" id="KW-0863">Zinc-finger</keyword>
<keyword evidence="2 7" id="KW-0227">DNA damage</keyword>
<dbReference type="InterPro" id="IPR015967">
    <property type="entry name" value="Rcmb_RecR_Znf"/>
</dbReference>
<dbReference type="GO" id="GO:0006281">
    <property type="term" value="P:DNA repair"/>
    <property type="evidence" value="ECO:0007669"/>
    <property type="project" value="UniProtKB-UniRule"/>
</dbReference>
<evidence type="ECO:0000256" key="2">
    <source>
        <dbReference type="ARBA" id="ARBA00022763"/>
    </source>
</evidence>
<dbReference type="Proteomes" id="UP000239549">
    <property type="component" value="Unassembled WGS sequence"/>
</dbReference>
<comment type="similarity">
    <text evidence="7">Belongs to the RecR family.</text>
</comment>
<dbReference type="Pfam" id="PF02132">
    <property type="entry name" value="RecR_ZnF"/>
    <property type="match status" value="1"/>
</dbReference>
<dbReference type="PANTHER" id="PTHR30446:SF0">
    <property type="entry name" value="RECOMBINATION PROTEIN RECR"/>
    <property type="match status" value="1"/>
</dbReference>
<dbReference type="GO" id="GO:0006310">
    <property type="term" value="P:DNA recombination"/>
    <property type="evidence" value="ECO:0007669"/>
    <property type="project" value="UniProtKB-UniRule"/>
</dbReference>
<keyword evidence="6 7" id="KW-0234">DNA repair</keyword>
<proteinExistence type="inferred from homology"/>
<dbReference type="Pfam" id="PF21175">
    <property type="entry name" value="RecR_C"/>
    <property type="match status" value="1"/>
</dbReference>
<dbReference type="EMBL" id="BFAV01000140">
    <property type="protein sequence ID" value="GBF34382.1"/>
    <property type="molecule type" value="Genomic_DNA"/>
</dbReference>
<dbReference type="GO" id="GO:0008270">
    <property type="term" value="F:zinc ion binding"/>
    <property type="evidence" value="ECO:0007669"/>
    <property type="project" value="UniProtKB-KW"/>
</dbReference>
<feature type="zinc finger region" description="C4-type" evidence="7">
    <location>
        <begin position="57"/>
        <end position="72"/>
    </location>
</feature>
<dbReference type="Gene3D" id="3.40.1360.10">
    <property type="match status" value="1"/>
</dbReference>
<dbReference type="Pfam" id="PF21176">
    <property type="entry name" value="RecR_HhH"/>
    <property type="match status" value="1"/>
</dbReference>
<comment type="function">
    <text evidence="7">May play a role in DNA repair. It seems to be involved in an RecBC-independent recombinational process of DNA repair. It may act with RecF and RecO.</text>
</comment>
<protein>
    <recommendedName>
        <fullName evidence="7">Recombination protein RecR</fullName>
    </recommendedName>
</protein>
<dbReference type="Pfam" id="PF13662">
    <property type="entry name" value="Toprim_4"/>
    <property type="match status" value="1"/>
</dbReference>
<dbReference type="InterPro" id="IPR006171">
    <property type="entry name" value="TOPRIM_dom"/>
</dbReference>
<dbReference type="PANTHER" id="PTHR30446">
    <property type="entry name" value="RECOMBINATION PROTEIN RECR"/>
    <property type="match status" value="1"/>
</dbReference>
<dbReference type="CDD" id="cd01025">
    <property type="entry name" value="TOPRIM_recR"/>
    <property type="match status" value="1"/>
</dbReference>
<keyword evidence="10" id="KW-1185">Reference proteome</keyword>
<dbReference type="OrthoDB" id="9802672at2"/>
<dbReference type="InterPro" id="IPR023627">
    <property type="entry name" value="Rcmb_RecR"/>
</dbReference>
<evidence type="ECO:0000256" key="7">
    <source>
        <dbReference type="HAMAP-Rule" id="MF_00017"/>
    </source>
</evidence>
<dbReference type="InterPro" id="IPR000093">
    <property type="entry name" value="DNA_Rcmb_RecR"/>
</dbReference>
<dbReference type="PROSITE" id="PS50880">
    <property type="entry name" value="TOPRIM"/>
    <property type="match status" value="1"/>
</dbReference>
<sequence>MHNTGPVARLVDEFARLPGIGPKTAQRLAFYILNQPAETAGRLAAALLEARESTRRCTVCLNLTDQEPCAVCADPRRTPGVICVVEQPRDVLAMEKSRSFKGLYHVLHGSLSPMNGIGPDELTVRELLKRIGEGKVKEVILATNPNVEGDATALYLSRLIQPLNVRVTRLAHGLPVGASLEYADEITLSKALEGRREL</sequence>